<dbReference type="SUPFAM" id="SSF48264">
    <property type="entry name" value="Cytochrome P450"/>
    <property type="match status" value="1"/>
</dbReference>
<name>A0A7G5IK92_9SPHN</name>
<dbReference type="Proteomes" id="UP000515292">
    <property type="component" value="Chromosome"/>
</dbReference>
<dbReference type="PANTHER" id="PTHR46696">
    <property type="entry name" value="P450, PUTATIVE (EUROFUNG)-RELATED"/>
    <property type="match status" value="1"/>
</dbReference>
<reference evidence="2 3" key="1">
    <citation type="submission" date="2020-07" db="EMBL/GenBank/DDBJ databases">
        <title>Complete genome sequence for Sandaracinobacter sp. M6.</title>
        <authorList>
            <person name="Tang Y."/>
            <person name="Liu Q."/>
            <person name="Guo Z."/>
            <person name="Lei P."/>
            <person name="Huang B."/>
        </authorList>
    </citation>
    <scope>NUCLEOTIDE SEQUENCE [LARGE SCALE GENOMIC DNA]</scope>
    <source>
        <strain evidence="2 3">M6</strain>
    </source>
</reference>
<dbReference type="InterPro" id="IPR002397">
    <property type="entry name" value="Cyt_P450_B"/>
</dbReference>
<dbReference type="RefSeq" id="WP_182297607.1">
    <property type="nucleotide sequence ID" value="NZ_CP059851.1"/>
</dbReference>
<dbReference type="GO" id="GO:0020037">
    <property type="term" value="F:heme binding"/>
    <property type="evidence" value="ECO:0007669"/>
    <property type="project" value="InterPro"/>
</dbReference>
<dbReference type="InterPro" id="IPR036396">
    <property type="entry name" value="Cyt_P450_sf"/>
</dbReference>
<dbReference type="Gene3D" id="1.10.630.10">
    <property type="entry name" value="Cytochrome P450"/>
    <property type="match status" value="2"/>
</dbReference>
<evidence type="ECO:0000256" key="1">
    <source>
        <dbReference type="ARBA" id="ARBA00010617"/>
    </source>
</evidence>
<dbReference type="GO" id="GO:0016705">
    <property type="term" value="F:oxidoreductase activity, acting on paired donors, with incorporation or reduction of molecular oxygen"/>
    <property type="evidence" value="ECO:0007669"/>
    <property type="project" value="InterPro"/>
</dbReference>
<organism evidence="2 3">
    <name type="scientific">Sandaracinobacteroides saxicola</name>
    <dbReference type="NCBI Taxonomy" id="2759707"/>
    <lineage>
        <taxon>Bacteria</taxon>
        <taxon>Pseudomonadati</taxon>
        <taxon>Pseudomonadota</taxon>
        <taxon>Alphaproteobacteria</taxon>
        <taxon>Sphingomonadales</taxon>
        <taxon>Sphingosinicellaceae</taxon>
        <taxon>Sandaracinobacteroides</taxon>
    </lineage>
</organism>
<comment type="similarity">
    <text evidence="1">Belongs to the cytochrome P450 family.</text>
</comment>
<gene>
    <name evidence="2" type="ORF">H3309_04700</name>
</gene>
<protein>
    <submittedName>
        <fullName evidence="2">Cytochrome P450</fullName>
    </submittedName>
</protein>
<dbReference type="GO" id="GO:0005506">
    <property type="term" value="F:iron ion binding"/>
    <property type="evidence" value="ECO:0007669"/>
    <property type="project" value="InterPro"/>
</dbReference>
<dbReference type="InterPro" id="IPR001128">
    <property type="entry name" value="Cyt_P450"/>
</dbReference>
<dbReference type="PANTHER" id="PTHR46696:SF1">
    <property type="entry name" value="CYTOCHROME P450 YJIB-RELATED"/>
    <property type="match status" value="1"/>
</dbReference>
<proteinExistence type="inferred from homology"/>
<keyword evidence="3" id="KW-1185">Reference proteome</keyword>
<evidence type="ECO:0000313" key="3">
    <source>
        <dbReference type="Proteomes" id="UP000515292"/>
    </source>
</evidence>
<sequence>MREPSITLDPAALEDDPYPAYEAVRTMGGVAWIEPLGMWWVVNHADVRAILADPVHFAVGTDASLIRGTFGENMLTLDGPRHADLRERYRGMFAPGEVKRTLTPGIEAIADRLIDTFAGEARVDLRPSYAARLPVLTMLALFGLDEGAEADVRRWYDAFGAALANFGGDAGVRTRGEAAAAEFRAFFGGDEEAASNALLIFFGGISTVEGLILNTLYAAALHDQALSPDTVDRAIEETMRWLSPVQSATRHVVRATGPFAVGDTVNGMIAAANRDPAVFAEPDRWDVSRPNSAGHLGFASGPHFCLGNHLARLEARIAILRLRERLATARIDPASHGGVACMVRGSEFRHPTHLWLQIDTAP</sequence>
<dbReference type="Pfam" id="PF00067">
    <property type="entry name" value="p450"/>
    <property type="match status" value="1"/>
</dbReference>
<dbReference type="EMBL" id="CP059851">
    <property type="protein sequence ID" value="QMW23784.1"/>
    <property type="molecule type" value="Genomic_DNA"/>
</dbReference>
<accession>A0A7G5IK92</accession>
<dbReference type="GO" id="GO:0004497">
    <property type="term" value="F:monooxygenase activity"/>
    <property type="evidence" value="ECO:0007669"/>
    <property type="project" value="InterPro"/>
</dbReference>
<evidence type="ECO:0000313" key="2">
    <source>
        <dbReference type="EMBL" id="QMW23784.1"/>
    </source>
</evidence>
<dbReference type="AlphaFoldDB" id="A0A7G5IK92"/>
<dbReference type="KEGG" id="sand:H3309_04700"/>
<dbReference type="PRINTS" id="PR00359">
    <property type="entry name" value="BP450"/>
</dbReference>